<feature type="compositionally biased region" description="Acidic residues" evidence="4">
    <location>
        <begin position="12"/>
        <end position="21"/>
    </location>
</feature>
<feature type="region of interest" description="Disordered" evidence="4">
    <location>
        <begin position="1"/>
        <end position="42"/>
    </location>
</feature>
<dbReference type="PROSITE" id="PS00678">
    <property type="entry name" value="WD_REPEATS_1"/>
    <property type="match status" value="1"/>
</dbReference>
<evidence type="ECO:0000313" key="6">
    <source>
        <dbReference type="EMBL" id="KAF0363403.1"/>
    </source>
</evidence>
<dbReference type="SUPFAM" id="SSF50978">
    <property type="entry name" value="WD40 repeat-like"/>
    <property type="match status" value="1"/>
</dbReference>
<gene>
    <name evidence="6" type="ORF">F8M41_013944</name>
</gene>
<dbReference type="InterPro" id="IPR036322">
    <property type="entry name" value="WD40_repeat_dom_sf"/>
</dbReference>
<dbReference type="PANTHER" id="PTHR44566:SF1">
    <property type="entry name" value="WD REPEAT-CONTAINING PROTEIN 25"/>
    <property type="match status" value="1"/>
</dbReference>
<sequence length="460" mass="51815">MESIFQYQSESSDTETYEIEDVQGTTAKVEPTSTQPKRKASTDETVCITSKCSTPTPYFTVDKNRRAKDQTSKEIKGYVSKRARLQLNNKNLEIQNENGSTASEVSNESQLSITKLLSLPSRIRSALDNKHESINIERSSSIPRRQIISLPKEHTKGVNSLLWCGSFGQVLASASMDCTVRIWDIFRSKKCVQVIKHDGAVKDIRWSINFNNLLSGGYDKIAKLSDVETGTTIQTFPHPQIVTALRYHPTQPNIFVSGMIQDGIRSWDLRTNKVIKETRKFMGSVNDIEFFPNGNNILTCSDYVVRNASDKNIMVWEIDSMTAISNQIYQEAFSCTALRFHPFRKHFVAQSNGNYIAIFGSEKPWKLDKRKRFEGHLVNGHPIRCNFSPEPDQGRFLASGDANGSIFFYEWSTSKIVKTIEDAHLGACVDVCWHPLLNGIVASCGWDGKVALWGVNTLSF</sequence>
<organism evidence="6 7">
    <name type="scientific">Gigaspora margarita</name>
    <dbReference type="NCBI Taxonomy" id="4874"/>
    <lineage>
        <taxon>Eukaryota</taxon>
        <taxon>Fungi</taxon>
        <taxon>Fungi incertae sedis</taxon>
        <taxon>Mucoromycota</taxon>
        <taxon>Glomeromycotina</taxon>
        <taxon>Glomeromycetes</taxon>
        <taxon>Diversisporales</taxon>
        <taxon>Gigasporaceae</taxon>
        <taxon>Gigaspora</taxon>
    </lineage>
</organism>
<dbReference type="OrthoDB" id="256303at2759"/>
<accession>A0A8H3WXR3</accession>
<dbReference type="Proteomes" id="UP000439903">
    <property type="component" value="Unassembled WGS sequence"/>
</dbReference>
<feature type="domain" description="Translation initiation factor beta propellor-like" evidence="5">
    <location>
        <begin position="188"/>
        <end position="320"/>
    </location>
</feature>
<protein>
    <submittedName>
        <fullName evidence="6">WD40 repeat-like protein</fullName>
    </submittedName>
</protein>
<dbReference type="InterPro" id="IPR019775">
    <property type="entry name" value="WD40_repeat_CS"/>
</dbReference>
<keyword evidence="7" id="KW-1185">Reference proteome</keyword>
<dbReference type="PROSITE" id="PS50294">
    <property type="entry name" value="WD_REPEATS_REGION"/>
    <property type="match status" value="1"/>
</dbReference>
<reference evidence="6 7" key="1">
    <citation type="journal article" date="2019" name="Environ. Microbiol.">
        <title>At the nexus of three kingdoms: the genome of the mycorrhizal fungus Gigaspora margarita provides insights into plant, endobacterial and fungal interactions.</title>
        <authorList>
            <person name="Venice F."/>
            <person name="Ghignone S."/>
            <person name="Salvioli di Fossalunga A."/>
            <person name="Amselem J."/>
            <person name="Novero M."/>
            <person name="Xianan X."/>
            <person name="Sedzielewska Toro K."/>
            <person name="Morin E."/>
            <person name="Lipzen A."/>
            <person name="Grigoriev I.V."/>
            <person name="Henrissat B."/>
            <person name="Martin F.M."/>
            <person name="Bonfante P."/>
        </authorList>
    </citation>
    <scope>NUCLEOTIDE SEQUENCE [LARGE SCALE GENOMIC DNA]</scope>
    <source>
        <strain evidence="6 7">BEG34</strain>
    </source>
</reference>
<dbReference type="PROSITE" id="PS50082">
    <property type="entry name" value="WD_REPEATS_2"/>
    <property type="match status" value="3"/>
</dbReference>
<dbReference type="Pfam" id="PF00400">
    <property type="entry name" value="WD40"/>
    <property type="match status" value="2"/>
</dbReference>
<dbReference type="InterPro" id="IPR013979">
    <property type="entry name" value="TIF_beta_prop-like"/>
</dbReference>
<evidence type="ECO:0000256" key="4">
    <source>
        <dbReference type="SAM" id="MobiDB-lite"/>
    </source>
</evidence>
<dbReference type="EMBL" id="WTPW01002835">
    <property type="protein sequence ID" value="KAF0363403.1"/>
    <property type="molecule type" value="Genomic_DNA"/>
</dbReference>
<feature type="compositionally biased region" description="Polar residues" evidence="4">
    <location>
        <begin position="1"/>
        <end position="11"/>
    </location>
</feature>
<feature type="repeat" description="WD" evidence="3">
    <location>
        <begin position="194"/>
        <end position="235"/>
    </location>
</feature>
<evidence type="ECO:0000256" key="1">
    <source>
        <dbReference type="ARBA" id="ARBA00022574"/>
    </source>
</evidence>
<evidence type="ECO:0000313" key="7">
    <source>
        <dbReference type="Proteomes" id="UP000439903"/>
    </source>
</evidence>
<dbReference type="AlphaFoldDB" id="A0A8H3WXR3"/>
<comment type="caution">
    <text evidence="6">The sequence shown here is derived from an EMBL/GenBank/DDBJ whole genome shotgun (WGS) entry which is preliminary data.</text>
</comment>
<evidence type="ECO:0000259" key="5">
    <source>
        <dbReference type="Pfam" id="PF08662"/>
    </source>
</evidence>
<keyword evidence="1 3" id="KW-0853">WD repeat</keyword>
<feature type="repeat" description="WD" evidence="3">
    <location>
        <begin position="151"/>
        <end position="185"/>
    </location>
</feature>
<dbReference type="InterPro" id="IPR001680">
    <property type="entry name" value="WD40_rpt"/>
</dbReference>
<dbReference type="Pfam" id="PF08662">
    <property type="entry name" value="eIF2A"/>
    <property type="match status" value="1"/>
</dbReference>
<evidence type="ECO:0000256" key="2">
    <source>
        <dbReference type="ARBA" id="ARBA00022737"/>
    </source>
</evidence>
<dbReference type="PANTHER" id="PTHR44566">
    <property type="entry name" value="TRANSDUCIN/WD40 REPEAT-LIKE SUPERFAMILY PROTEIN"/>
    <property type="match status" value="1"/>
</dbReference>
<feature type="repeat" description="WD" evidence="3">
    <location>
        <begin position="235"/>
        <end position="277"/>
    </location>
</feature>
<dbReference type="SMART" id="SM00320">
    <property type="entry name" value="WD40"/>
    <property type="match status" value="7"/>
</dbReference>
<dbReference type="CDD" id="cd00200">
    <property type="entry name" value="WD40"/>
    <property type="match status" value="1"/>
</dbReference>
<proteinExistence type="predicted"/>
<dbReference type="InterPro" id="IPR053053">
    <property type="entry name" value="WD_repeat_protein"/>
</dbReference>
<evidence type="ECO:0000256" key="3">
    <source>
        <dbReference type="PROSITE-ProRule" id="PRU00221"/>
    </source>
</evidence>
<dbReference type="InterPro" id="IPR015943">
    <property type="entry name" value="WD40/YVTN_repeat-like_dom_sf"/>
</dbReference>
<name>A0A8H3WXR3_GIGMA</name>
<feature type="compositionally biased region" description="Polar residues" evidence="4">
    <location>
        <begin position="23"/>
        <end position="35"/>
    </location>
</feature>
<keyword evidence="2" id="KW-0677">Repeat</keyword>
<dbReference type="Gene3D" id="2.130.10.10">
    <property type="entry name" value="YVTN repeat-like/Quinoprotein amine dehydrogenase"/>
    <property type="match status" value="1"/>
</dbReference>